<dbReference type="SUPFAM" id="SSF82784">
    <property type="entry name" value="OsmC-like"/>
    <property type="match status" value="1"/>
</dbReference>
<dbReference type="ESTHER" id="9prot-a0a1g7nem7">
    <property type="family name" value="Est-OsmC"/>
</dbReference>
<dbReference type="OrthoDB" id="9789573at2"/>
<accession>A0A1G7NEM7</accession>
<sequence length="421" mass="44739">MTIVSERITFTGGQGEQLAARLDRPTQTPCAYALFAHCFTCGKDIPAAQRIARTLAETGIAVLRFDFTGLGHSEGEFANTNFSANVDDLVVAANHLESTYDAPQLLIGHSLGGAAVIAASPRIPSARAIATIGAPADPAHVQHLLGEKRDEVSEHGEATVTLGGRSFRVRKHFLDDLGDHGLERILSASRAALMVFHSPIDNVVGIENASTIFTSAKHPKSFVSLDDADHLLSGRADAQYVARVLGAWADRHIASEAPAAEPEADHDDVVVREADGGGLANVIFAEGHRLPADEPKAVGGTETGPSPYGYLLGALGACTSMTLRMYAERKSLPLENVQVRLSHSRIHAKDCADCKSETGHVDVIRRRIAVYGDLSDSQRERLLTIADKCPVHRTLTSETRVYSELDSSDAGAPDASGGAGC</sequence>
<dbReference type="AlphaFoldDB" id="A0A1G7NEM7"/>
<dbReference type="Gene3D" id="3.30.300.20">
    <property type="match status" value="1"/>
</dbReference>
<dbReference type="Pfam" id="PF12146">
    <property type="entry name" value="Hydrolase_4"/>
    <property type="match status" value="1"/>
</dbReference>
<protein>
    <submittedName>
        <fullName evidence="3">Putative redox protein</fullName>
    </submittedName>
</protein>
<dbReference type="Gene3D" id="3.40.50.1820">
    <property type="entry name" value="alpha/beta hydrolase"/>
    <property type="match status" value="1"/>
</dbReference>
<dbReference type="SUPFAM" id="SSF53474">
    <property type="entry name" value="alpha/beta-Hydrolases"/>
    <property type="match status" value="1"/>
</dbReference>
<gene>
    <name evidence="3" type="ORF">SAMN05216241_102140</name>
</gene>
<dbReference type="STRING" id="1082479.SAMN05216241_102140"/>
<feature type="compositionally biased region" description="Low complexity" evidence="1">
    <location>
        <begin position="408"/>
        <end position="421"/>
    </location>
</feature>
<name>A0A1G7NEM7_9PROT</name>
<dbReference type="InterPro" id="IPR022742">
    <property type="entry name" value="Hydrolase_4"/>
</dbReference>
<dbReference type="InterPro" id="IPR003718">
    <property type="entry name" value="OsmC/Ohr_fam"/>
</dbReference>
<dbReference type="EMBL" id="FNCE01000002">
    <property type="protein sequence ID" value="SDF72494.1"/>
    <property type="molecule type" value="Genomic_DNA"/>
</dbReference>
<dbReference type="InterPro" id="IPR029058">
    <property type="entry name" value="AB_hydrolase_fold"/>
</dbReference>
<feature type="domain" description="Serine aminopeptidase S33" evidence="2">
    <location>
        <begin position="48"/>
        <end position="131"/>
    </location>
</feature>
<feature type="region of interest" description="Disordered" evidence="1">
    <location>
        <begin position="402"/>
        <end position="421"/>
    </location>
</feature>
<evidence type="ECO:0000313" key="4">
    <source>
        <dbReference type="Proteomes" id="UP000199415"/>
    </source>
</evidence>
<dbReference type="PANTHER" id="PTHR39624">
    <property type="entry name" value="PROTEIN INVOLVED IN RIMO-MEDIATED BETA-METHYLTHIOLATION OF RIBOSOMAL PROTEIN S12 YCAO"/>
    <property type="match status" value="1"/>
</dbReference>
<evidence type="ECO:0000313" key="3">
    <source>
        <dbReference type="EMBL" id="SDF72494.1"/>
    </source>
</evidence>
<keyword evidence="4" id="KW-1185">Reference proteome</keyword>
<proteinExistence type="predicted"/>
<reference evidence="3 4" key="1">
    <citation type="submission" date="2016-10" db="EMBL/GenBank/DDBJ databases">
        <authorList>
            <person name="de Groot N.N."/>
        </authorList>
    </citation>
    <scope>NUCLEOTIDE SEQUENCE [LARGE SCALE GENOMIC DNA]</scope>
    <source>
        <strain evidence="3 4">DSM 25584</strain>
    </source>
</reference>
<evidence type="ECO:0000259" key="2">
    <source>
        <dbReference type="Pfam" id="PF12146"/>
    </source>
</evidence>
<evidence type="ECO:0000256" key="1">
    <source>
        <dbReference type="SAM" id="MobiDB-lite"/>
    </source>
</evidence>
<dbReference type="PANTHER" id="PTHR39624:SF2">
    <property type="entry name" value="OSMC-LIKE PROTEIN"/>
    <property type="match status" value="1"/>
</dbReference>
<organism evidence="3 4">
    <name type="scientific">Limimonas halophila</name>
    <dbReference type="NCBI Taxonomy" id="1082479"/>
    <lineage>
        <taxon>Bacteria</taxon>
        <taxon>Pseudomonadati</taxon>
        <taxon>Pseudomonadota</taxon>
        <taxon>Alphaproteobacteria</taxon>
        <taxon>Rhodospirillales</taxon>
        <taxon>Rhodovibrionaceae</taxon>
        <taxon>Limimonas</taxon>
    </lineage>
</organism>
<dbReference type="InterPro" id="IPR036102">
    <property type="entry name" value="OsmC/Ohrsf"/>
</dbReference>
<dbReference type="Proteomes" id="UP000199415">
    <property type="component" value="Unassembled WGS sequence"/>
</dbReference>
<dbReference type="Pfam" id="PF02566">
    <property type="entry name" value="OsmC"/>
    <property type="match status" value="1"/>
</dbReference>
<dbReference type="InterPro" id="IPR015946">
    <property type="entry name" value="KH_dom-like_a/b"/>
</dbReference>